<feature type="compositionally biased region" description="Basic residues" evidence="1">
    <location>
        <begin position="101"/>
        <end position="114"/>
    </location>
</feature>
<dbReference type="EMBL" id="CAJQZP010001124">
    <property type="protein sequence ID" value="CAG5017359.1"/>
    <property type="molecule type" value="Genomic_DNA"/>
</dbReference>
<organism evidence="2 3">
    <name type="scientific">Parnassius apollo</name>
    <name type="common">Apollo butterfly</name>
    <name type="synonym">Papilio apollo</name>
    <dbReference type="NCBI Taxonomy" id="110799"/>
    <lineage>
        <taxon>Eukaryota</taxon>
        <taxon>Metazoa</taxon>
        <taxon>Ecdysozoa</taxon>
        <taxon>Arthropoda</taxon>
        <taxon>Hexapoda</taxon>
        <taxon>Insecta</taxon>
        <taxon>Pterygota</taxon>
        <taxon>Neoptera</taxon>
        <taxon>Endopterygota</taxon>
        <taxon>Lepidoptera</taxon>
        <taxon>Glossata</taxon>
        <taxon>Ditrysia</taxon>
        <taxon>Papilionoidea</taxon>
        <taxon>Papilionidae</taxon>
        <taxon>Parnassiinae</taxon>
        <taxon>Parnassini</taxon>
        <taxon>Parnassius</taxon>
        <taxon>Parnassius</taxon>
    </lineage>
</organism>
<name>A0A8S3XIS1_PARAO</name>
<dbReference type="Proteomes" id="UP000691718">
    <property type="component" value="Unassembled WGS sequence"/>
</dbReference>
<reference evidence="2" key="1">
    <citation type="submission" date="2021-04" db="EMBL/GenBank/DDBJ databases">
        <authorList>
            <person name="Tunstrom K."/>
        </authorList>
    </citation>
    <scope>NUCLEOTIDE SEQUENCE</scope>
</reference>
<protein>
    <submittedName>
        <fullName evidence="2">(apollo) hypothetical protein</fullName>
    </submittedName>
</protein>
<evidence type="ECO:0000313" key="3">
    <source>
        <dbReference type="Proteomes" id="UP000691718"/>
    </source>
</evidence>
<feature type="region of interest" description="Disordered" evidence="1">
    <location>
        <begin position="30"/>
        <end position="166"/>
    </location>
</feature>
<accession>A0A8S3XIS1</accession>
<comment type="caution">
    <text evidence="2">The sequence shown here is derived from an EMBL/GenBank/DDBJ whole genome shotgun (WGS) entry which is preliminary data.</text>
</comment>
<dbReference type="OrthoDB" id="6932429at2759"/>
<gene>
    <name evidence="2" type="ORF">PAPOLLO_LOCUS16659</name>
</gene>
<dbReference type="AlphaFoldDB" id="A0A8S3XIS1"/>
<feature type="compositionally biased region" description="Low complexity" evidence="1">
    <location>
        <begin position="132"/>
        <end position="147"/>
    </location>
</feature>
<evidence type="ECO:0000256" key="1">
    <source>
        <dbReference type="SAM" id="MobiDB-lite"/>
    </source>
</evidence>
<proteinExistence type="predicted"/>
<evidence type="ECO:0000313" key="2">
    <source>
        <dbReference type="EMBL" id="CAG5017359.1"/>
    </source>
</evidence>
<sequence>MDYVFKYCTLHETIRVLEDEEAEPALIYIEPPDPAALTDEDSVDKDEGPPRLANNLSGRQLNTRCEVRLAPRRSPSPLVDFSKDKESPVASTSRSLTTRGRGGRRHSRGRGRSRMLREKSARYQGKTTNTRDSSSSSVSDALSDDNSVPVTRTSKRPKIWVQEDLN</sequence>
<feature type="compositionally biased region" description="Polar residues" evidence="1">
    <location>
        <begin position="54"/>
        <end position="63"/>
    </location>
</feature>
<keyword evidence="3" id="KW-1185">Reference proteome</keyword>